<protein>
    <recommendedName>
        <fullName evidence="4">Bola-like protein</fullName>
    </recommendedName>
</protein>
<gene>
    <name evidence="2" type="ORF">PICST_39406</name>
</gene>
<comment type="similarity">
    <text evidence="1">Belongs to the BolA/IbaG family.</text>
</comment>
<dbReference type="PANTHER" id="PTHR46230:SF7">
    <property type="entry name" value="BOLA-LIKE PROTEIN 1"/>
    <property type="match status" value="1"/>
</dbReference>
<dbReference type="OMA" id="CLGGFGK"/>
<dbReference type="GO" id="GO:0044572">
    <property type="term" value="P:[4Fe-4S] cluster assembly"/>
    <property type="evidence" value="ECO:0007669"/>
    <property type="project" value="TreeGrafter"/>
</dbReference>
<dbReference type="GO" id="GO:0005759">
    <property type="term" value="C:mitochondrial matrix"/>
    <property type="evidence" value="ECO:0007669"/>
    <property type="project" value="TreeGrafter"/>
</dbReference>
<accession>A3GI44</accession>
<evidence type="ECO:0000256" key="1">
    <source>
        <dbReference type="RuleBase" id="RU003860"/>
    </source>
</evidence>
<dbReference type="PANTHER" id="PTHR46230">
    <property type="match status" value="1"/>
</dbReference>
<dbReference type="Gene3D" id="3.30.300.90">
    <property type="entry name" value="BolA-like"/>
    <property type="match status" value="1"/>
</dbReference>
<dbReference type="InParanoid" id="A3GI44"/>
<evidence type="ECO:0000313" key="3">
    <source>
        <dbReference type="Proteomes" id="UP000002258"/>
    </source>
</evidence>
<dbReference type="GeneID" id="4851943"/>
<dbReference type="FunCoup" id="A3GI44">
    <property type="interactions" value="16"/>
</dbReference>
<proteinExistence type="inferred from homology"/>
<dbReference type="AlphaFoldDB" id="A3GI44"/>
<reference evidence="2 3" key="1">
    <citation type="journal article" date="2007" name="Nat. Biotechnol.">
        <title>Genome sequence of the lignocellulose-bioconverting and xylose-fermenting yeast Pichia stipitis.</title>
        <authorList>
            <person name="Jeffries T.W."/>
            <person name="Grigoriev I.V."/>
            <person name="Grimwood J."/>
            <person name="Laplaza J.M."/>
            <person name="Aerts A."/>
            <person name="Salamov A."/>
            <person name="Schmutz J."/>
            <person name="Lindquist E."/>
            <person name="Dehal P."/>
            <person name="Shapiro H."/>
            <person name="Jin Y.S."/>
            <person name="Passoth V."/>
            <person name="Richardson P.M."/>
        </authorList>
    </citation>
    <scope>NUCLEOTIDE SEQUENCE [LARGE SCALE GENOMIC DNA]</scope>
    <source>
        <strain evidence="3">ATCC 58785 / CBS 6054 / NBRC 10063 / NRRL Y-11545</strain>
    </source>
</reference>
<dbReference type="Pfam" id="PF01722">
    <property type="entry name" value="BolA"/>
    <property type="match status" value="1"/>
</dbReference>
<evidence type="ECO:0008006" key="4">
    <source>
        <dbReference type="Google" id="ProtNLM"/>
    </source>
</evidence>
<evidence type="ECO:0000313" key="2">
    <source>
        <dbReference type="EMBL" id="EAZ62923.2"/>
    </source>
</evidence>
<dbReference type="InterPro" id="IPR036065">
    <property type="entry name" value="BolA-like_sf"/>
</dbReference>
<dbReference type="OrthoDB" id="411584at2759"/>
<dbReference type="KEGG" id="pic:PICST_39406"/>
<dbReference type="STRING" id="322104.A3GI44"/>
<dbReference type="Proteomes" id="UP000002258">
    <property type="component" value="Chromosome 1"/>
</dbReference>
<dbReference type="EMBL" id="AAVQ01000002">
    <property type="protein sequence ID" value="EAZ62923.2"/>
    <property type="molecule type" value="Genomic_DNA"/>
</dbReference>
<dbReference type="HOGENOM" id="CLU_109462_2_0_1"/>
<dbReference type="InterPro" id="IPR002634">
    <property type="entry name" value="BolA"/>
</dbReference>
<keyword evidence="3" id="KW-1185">Reference proteome</keyword>
<dbReference type="eggNOG" id="KOG2313">
    <property type="taxonomic scope" value="Eukaryota"/>
</dbReference>
<dbReference type="RefSeq" id="XP_001386946.2">
    <property type="nucleotide sequence ID" value="XM_001386909.1"/>
</dbReference>
<dbReference type="PIRSF" id="PIRSF003113">
    <property type="entry name" value="BolA"/>
    <property type="match status" value="1"/>
</dbReference>
<sequence>MSNPSTIIKSSDAPGPIEESIVEKLVNNLNPSYLKIANDSSKHAHHAGIRGATNVTESHFRIEVISNEFEGKNMPTRHRLIYSLLDDELKNKGVHALQMKTKTETESKK</sequence>
<comment type="caution">
    <text evidence="2">The sequence shown here is derived from an EMBL/GenBank/DDBJ whole genome shotgun (WGS) entry which is preliminary data.</text>
</comment>
<organism evidence="2 3">
    <name type="scientific">Scheffersomyces stipitis (strain ATCC 58785 / CBS 6054 / NBRC 10063 / NRRL Y-11545)</name>
    <name type="common">Yeast</name>
    <name type="synonym">Pichia stipitis</name>
    <dbReference type="NCBI Taxonomy" id="322104"/>
    <lineage>
        <taxon>Eukaryota</taxon>
        <taxon>Fungi</taxon>
        <taxon>Dikarya</taxon>
        <taxon>Ascomycota</taxon>
        <taxon>Saccharomycotina</taxon>
        <taxon>Pichiomycetes</taxon>
        <taxon>Debaryomycetaceae</taxon>
        <taxon>Scheffersomyces</taxon>
    </lineage>
</organism>
<name>A3GI44_PICST</name>
<dbReference type="SUPFAM" id="SSF82657">
    <property type="entry name" value="BolA-like"/>
    <property type="match status" value="1"/>
</dbReference>